<name>A0ABD2YDZ5_9GENT</name>
<proteinExistence type="predicted"/>
<dbReference type="Pfam" id="PF17246">
    <property type="entry name" value="CDC24_OB1"/>
    <property type="match status" value="1"/>
</dbReference>
<dbReference type="AlphaFoldDB" id="A0ABD2YDZ5"/>
<dbReference type="EMBL" id="JBJUIK010000013">
    <property type="protein sequence ID" value="KAL3505632.1"/>
    <property type="molecule type" value="Genomic_DNA"/>
</dbReference>
<evidence type="ECO:0000313" key="4">
    <source>
        <dbReference type="Proteomes" id="UP001630127"/>
    </source>
</evidence>
<comment type="caution">
    <text evidence="3">The sequence shown here is derived from an EMBL/GenBank/DDBJ whole genome shotgun (WGS) entry which is preliminary data.</text>
</comment>
<reference evidence="3 4" key="1">
    <citation type="submission" date="2024-11" db="EMBL/GenBank/DDBJ databases">
        <title>A near-complete genome assembly of Cinchona calisaya.</title>
        <authorList>
            <person name="Lian D.C."/>
            <person name="Zhao X.W."/>
            <person name="Wei L."/>
        </authorList>
    </citation>
    <scope>NUCLEOTIDE SEQUENCE [LARGE SCALE GENOMIC DNA]</scope>
    <source>
        <tissue evidence="3">Nenye</tissue>
    </source>
</reference>
<feature type="region of interest" description="Disordered" evidence="1">
    <location>
        <begin position="94"/>
        <end position="135"/>
    </location>
</feature>
<gene>
    <name evidence="3" type="ORF">ACH5RR_031014</name>
</gene>
<feature type="domain" description="Cell division control protein 24 OB" evidence="2">
    <location>
        <begin position="23"/>
        <end position="73"/>
    </location>
</feature>
<dbReference type="Proteomes" id="UP001630127">
    <property type="component" value="Unassembled WGS sequence"/>
</dbReference>
<sequence>MRIRTRTPIVFVGAGRFSDPQYLSPAILLSDLSQAWNEQNRGRTSKQRLECIDQLKERHKRVELPSTFKIEAQWGRETAAGLRAMGGKEGCWKDEGAKRGVGSMKGSARRAKGHGSSGKGVVGAGEGCSGNGRGG</sequence>
<protein>
    <recommendedName>
        <fullName evidence="2">Cell division control protein 24 OB domain-containing protein</fullName>
    </recommendedName>
</protein>
<evidence type="ECO:0000313" key="3">
    <source>
        <dbReference type="EMBL" id="KAL3505632.1"/>
    </source>
</evidence>
<organism evidence="3 4">
    <name type="scientific">Cinchona calisaya</name>
    <dbReference type="NCBI Taxonomy" id="153742"/>
    <lineage>
        <taxon>Eukaryota</taxon>
        <taxon>Viridiplantae</taxon>
        <taxon>Streptophyta</taxon>
        <taxon>Embryophyta</taxon>
        <taxon>Tracheophyta</taxon>
        <taxon>Spermatophyta</taxon>
        <taxon>Magnoliopsida</taxon>
        <taxon>eudicotyledons</taxon>
        <taxon>Gunneridae</taxon>
        <taxon>Pentapetalae</taxon>
        <taxon>asterids</taxon>
        <taxon>lamiids</taxon>
        <taxon>Gentianales</taxon>
        <taxon>Rubiaceae</taxon>
        <taxon>Cinchonoideae</taxon>
        <taxon>Cinchoneae</taxon>
        <taxon>Cinchona</taxon>
    </lineage>
</organism>
<keyword evidence="4" id="KW-1185">Reference proteome</keyword>
<accession>A0ABD2YDZ5</accession>
<dbReference type="InterPro" id="IPR035201">
    <property type="entry name" value="Cdc24_OB1"/>
</dbReference>
<feature type="compositionally biased region" description="Gly residues" evidence="1">
    <location>
        <begin position="115"/>
        <end position="135"/>
    </location>
</feature>
<evidence type="ECO:0000259" key="2">
    <source>
        <dbReference type="Pfam" id="PF17246"/>
    </source>
</evidence>
<evidence type="ECO:0000256" key="1">
    <source>
        <dbReference type="SAM" id="MobiDB-lite"/>
    </source>
</evidence>